<keyword evidence="1" id="KW-0732">Signal</keyword>
<dbReference type="Pfam" id="PF13149">
    <property type="entry name" value="Mfa_like_1"/>
    <property type="match status" value="1"/>
</dbReference>
<protein>
    <submittedName>
        <fullName evidence="3">Fimbrillin family protein</fullName>
    </submittedName>
</protein>
<reference evidence="4" key="2">
    <citation type="submission" date="2021-06" db="EMBL/GenBank/DDBJ databases">
        <title>Interrogation of the integrated mobile genetic elements in gut-associated Bacteroides with a consensus prediction approach.</title>
        <authorList>
            <person name="Campbell D.E."/>
            <person name="Leigh J.R."/>
            <person name="Kim T."/>
            <person name="England W."/>
            <person name="Whitaker R.J."/>
            <person name="Degnan P.H."/>
        </authorList>
    </citation>
    <scope>NUCLEOTIDE SEQUENCE</scope>
    <source>
        <strain evidence="4">VPI-3443</strain>
    </source>
</reference>
<dbReference type="EMBL" id="WCRY01000002">
    <property type="protein sequence ID" value="KAB4486973.1"/>
    <property type="molecule type" value="Genomic_DNA"/>
</dbReference>
<sequence>MKKIFTMAVAIILASCSQAELEETSVGQKEIKFSNLNDKVTRAANDNNSNYKVYAVWSGATNSNWFINDVANGTTNLPQNGPYYWPTTGTVDFYSWAPATVTATGTYPTLSIAYTVPSNAAEDFTIANPKTGLSAGTVAFEFAHKLAKISVTASLSQDLITAGYTLTTTGITADLGVQSTGGTIDPKTADAAWTAPNATTASYTGAASYMIMPQSSIGCTIQVTAGIVVKDANDHIIYSGNLSQYTIKSGDVPAVGTVSANTFGMGKHYMLNLTIADDSTGGGGENIFNIITFSANVADWDTVGGTDTPLPQP</sequence>
<dbReference type="CDD" id="cd13120">
    <property type="entry name" value="BF2867_like_N"/>
    <property type="match status" value="1"/>
</dbReference>
<dbReference type="PROSITE" id="PS51257">
    <property type="entry name" value="PROKAR_LIPOPROTEIN"/>
    <property type="match status" value="1"/>
</dbReference>
<evidence type="ECO:0000313" key="2">
    <source>
        <dbReference type="EMBL" id="KAB4454750.1"/>
    </source>
</evidence>
<evidence type="ECO:0000313" key="4">
    <source>
        <dbReference type="EMBL" id="UYU88904.1"/>
    </source>
</evidence>
<dbReference type="AlphaFoldDB" id="A0A6I0SY02"/>
<dbReference type="Proteomes" id="UP001162960">
    <property type="component" value="Chromosome"/>
</dbReference>
<dbReference type="Gene3D" id="2.60.40.2630">
    <property type="match status" value="1"/>
</dbReference>
<feature type="chain" id="PRO_5044633166" evidence="1">
    <location>
        <begin position="20"/>
        <end position="313"/>
    </location>
</feature>
<dbReference type="Gene3D" id="2.60.40.2620">
    <property type="entry name" value="Fimbrillin-like"/>
    <property type="match status" value="1"/>
</dbReference>
<feature type="signal peptide" evidence="1">
    <location>
        <begin position="1"/>
        <end position="19"/>
    </location>
</feature>
<evidence type="ECO:0000313" key="6">
    <source>
        <dbReference type="Proteomes" id="UP000460317"/>
    </source>
</evidence>
<proteinExistence type="predicted"/>
<gene>
    <name evidence="3" type="ORF">GAN91_02900</name>
    <name evidence="2" type="ORF">GAN93_03550</name>
    <name evidence="4" type="ORF">KQP74_13135</name>
</gene>
<dbReference type="InterPro" id="IPR042278">
    <property type="entry name" value="Mfa-like_1_N"/>
</dbReference>
<dbReference type="Proteomes" id="UP000436858">
    <property type="component" value="Unassembled WGS sequence"/>
</dbReference>
<evidence type="ECO:0000313" key="3">
    <source>
        <dbReference type="EMBL" id="KAB4486973.1"/>
    </source>
</evidence>
<dbReference type="Proteomes" id="UP000460317">
    <property type="component" value="Unassembled WGS sequence"/>
</dbReference>
<name>A0A6I0SY02_BACT4</name>
<accession>A0A6I0SY02</accession>
<dbReference type="InterPro" id="IPR025049">
    <property type="entry name" value="Mfa-like_1"/>
</dbReference>
<dbReference type="EMBL" id="CP083685">
    <property type="protein sequence ID" value="UYU88904.1"/>
    <property type="molecule type" value="Genomic_DNA"/>
</dbReference>
<evidence type="ECO:0000256" key="1">
    <source>
        <dbReference type="SAM" id="SignalP"/>
    </source>
</evidence>
<organism evidence="3 5">
    <name type="scientific">Bacteroides thetaiotaomicron</name>
    <dbReference type="NCBI Taxonomy" id="818"/>
    <lineage>
        <taxon>Bacteria</taxon>
        <taxon>Pseudomonadati</taxon>
        <taxon>Bacteroidota</taxon>
        <taxon>Bacteroidia</taxon>
        <taxon>Bacteroidales</taxon>
        <taxon>Bacteroidaceae</taxon>
        <taxon>Bacteroides</taxon>
    </lineage>
</organism>
<evidence type="ECO:0000313" key="5">
    <source>
        <dbReference type="Proteomes" id="UP000436858"/>
    </source>
</evidence>
<reference evidence="5 6" key="1">
    <citation type="journal article" date="2019" name="Nat. Med.">
        <title>A library of human gut bacterial isolates paired with longitudinal multiomics data enables mechanistic microbiome research.</title>
        <authorList>
            <person name="Poyet M."/>
            <person name="Groussin M."/>
            <person name="Gibbons S.M."/>
            <person name="Avila-Pacheco J."/>
            <person name="Jiang X."/>
            <person name="Kearney S.M."/>
            <person name="Perrotta A.R."/>
            <person name="Berdy B."/>
            <person name="Zhao S."/>
            <person name="Lieberman T.D."/>
            <person name="Swanson P.K."/>
            <person name="Smith M."/>
            <person name="Roesemann S."/>
            <person name="Alexander J.E."/>
            <person name="Rich S.A."/>
            <person name="Livny J."/>
            <person name="Vlamakis H."/>
            <person name="Clish C."/>
            <person name="Bullock K."/>
            <person name="Deik A."/>
            <person name="Scott J."/>
            <person name="Pierce K.A."/>
            <person name="Xavier R.J."/>
            <person name="Alm E.J."/>
        </authorList>
    </citation>
    <scope>NUCLEOTIDE SEQUENCE [LARGE SCALE GENOMIC DNA]</scope>
    <source>
        <strain evidence="3 5">BIOML-A162</strain>
        <strain evidence="2 6">BIOML-A165</strain>
    </source>
</reference>
<dbReference type="EMBL" id="WCSB01000002">
    <property type="protein sequence ID" value="KAB4454750.1"/>
    <property type="molecule type" value="Genomic_DNA"/>
</dbReference>
<dbReference type="RefSeq" id="WP_130041290.1">
    <property type="nucleotide sequence ID" value="NZ_BQNY01000003.1"/>
</dbReference>